<dbReference type="GO" id="GO:0071555">
    <property type="term" value="P:cell wall organization"/>
    <property type="evidence" value="ECO:0007669"/>
    <property type="project" value="UniProtKB-KW"/>
</dbReference>
<evidence type="ECO:0000256" key="1">
    <source>
        <dbReference type="ARBA" id="ARBA00022490"/>
    </source>
</evidence>
<evidence type="ECO:0000256" key="5">
    <source>
        <dbReference type="ARBA" id="ARBA00022840"/>
    </source>
</evidence>
<dbReference type="SUPFAM" id="SSF53623">
    <property type="entry name" value="MurD-like peptide ligases, catalytic domain"/>
    <property type="match status" value="1"/>
</dbReference>
<protein>
    <recommendedName>
        <fullName evidence="10">UDP-N-acetylmuramoyl-tripeptide--D-alanyl-D-alanine ligase</fullName>
        <ecNumber evidence="10">6.3.2.10</ecNumber>
    </recommendedName>
    <alternativeName>
        <fullName evidence="10">D-alanyl-D-alanine-adding enzyme</fullName>
    </alternativeName>
</protein>
<evidence type="ECO:0000313" key="14">
    <source>
        <dbReference type="EMBL" id="RFD75181.1"/>
    </source>
</evidence>
<dbReference type="GO" id="GO:0047480">
    <property type="term" value="F:UDP-N-acetylmuramoyl-tripeptide-D-alanyl-D-alanine ligase activity"/>
    <property type="evidence" value="ECO:0007669"/>
    <property type="project" value="UniProtKB-UniRule"/>
</dbReference>
<dbReference type="AlphaFoldDB" id="A0A3E1IQA5"/>
<evidence type="ECO:0000256" key="4">
    <source>
        <dbReference type="ARBA" id="ARBA00022741"/>
    </source>
</evidence>
<dbReference type="GO" id="GO:0009252">
    <property type="term" value="P:peptidoglycan biosynthetic process"/>
    <property type="evidence" value="ECO:0007669"/>
    <property type="project" value="UniProtKB-UniRule"/>
</dbReference>
<evidence type="ECO:0000256" key="6">
    <source>
        <dbReference type="ARBA" id="ARBA00022960"/>
    </source>
</evidence>
<keyword evidence="3 10" id="KW-0132">Cell division</keyword>
<dbReference type="Proteomes" id="UP000258888">
    <property type="component" value="Unassembled WGS sequence"/>
</dbReference>
<dbReference type="PANTHER" id="PTHR43024">
    <property type="entry name" value="UDP-N-ACETYLMURAMOYL-TRIPEPTIDE--D-ALANYL-D-ALANINE LIGASE"/>
    <property type="match status" value="1"/>
</dbReference>
<dbReference type="Pfam" id="PF01225">
    <property type="entry name" value="Mur_ligase"/>
    <property type="match status" value="1"/>
</dbReference>
<evidence type="ECO:0000259" key="11">
    <source>
        <dbReference type="Pfam" id="PF01225"/>
    </source>
</evidence>
<dbReference type="Gene3D" id="3.40.1390.10">
    <property type="entry name" value="MurE/MurF, N-terminal domain"/>
    <property type="match status" value="1"/>
</dbReference>
<dbReference type="UniPathway" id="UPA00219"/>
<proteinExistence type="inferred from homology"/>
<evidence type="ECO:0000256" key="9">
    <source>
        <dbReference type="ARBA" id="ARBA00023316"/>
    </source>
</evidence>
<dbReference type="GO" id="GO:0008766">
    <property type="term" value="F:UDP-N-acetylmuramoylalanyl-D-glutamyl-2,6-diaminopimelate-D-alanyl-D-alanine ligase activity"/>
    <property type="evidence" value="ECO:0007669"/>
    <property type="project" value="RHEA"/>
</dbReference>
<evidence type="ECO:0000256" key="3">
    <source>
        <dbReference type="ARBA" id="ARBA00022618"/>
    </source>
</evidence>
<dbReference type="GO" id="GO:0008360">
    <property type="term" value="P:regulation of cell shape"/>
    <property type="evidence" value="ECO:0007669"/>
    <property type="project" value="UniProtKB-KW"/>
</dbReference>
<dbReference type="EC" id="6.3.2.10" evidence="10"/>
<dbReference type="InterPro" id="IPR005863">
    <property type="entry name" value="UDP-N-AcMur_synth"/>
</dbReference>
<dbReference type="Pfam" id="PF08245">
    <property type="entry name" value="Mur_ligase_M"/>
    <property type="match status" value="1"/>
</dbReference>
<dbReference type="InterPro" id="IPR004101">
    <property type="entry name" value="Mur_ligase_C"/>
</dbReference>
<gene>
    <name evidence="10" type="primary">murF</name>
    <name evidence="14" type="ORF">AXE76_03035</name>
</gene>
<evidence type="ECO:0000256" key="2">
    <source>
        <dbReference type="ARBA" id="ARBA00022598"/>
    </source>
</evidence>
<evidence type="ECO:0000259" key="12">
    <source>
        <dbReference type="Pfam" id="PF02875"/>
    </source>
</evidence>
<dbReference type="PANTHER" id="PTHR43024:SF1">
    <property type="entry name" value="UDP-N-ACETYLMURAMOYL-TRIPEPTIDE--D-ALANYL-D-ALANINE LIGASE"/>
    <property type="match status" value="1"/>
</dbReference>
<evidence type="ECO:0000256" key="10">
    <source>
        <dbReference type="HAMAP-Rule" id="MF_02019"/>
    </source>
</evidence>
<comment type="pathway">
    <text evidence="10">Cell wall biogenesis; peptidoglycan biosynthesis.</text>
</comment>
<dbReference type="InterPro" id="IPR036615">
    <property type="entry name" value="Mur_ligase_C_dom_sf"/>
</dbReference>
<feature type="domain" description="Mur ligase central" evidence="13">
    <location>
        <begin position="140"/>
        <end position="353"/>
    </location>
</feature>
<keyword evidence="7 10" id="KW-0573">Peptidoglycan synthesis</keyword>
<evidence type="ECO:0000256" key="7">
    <source>
        <dbReference type="ARBA" id="ARBA00022984"/>
    </source>
</evidence>
<dbReference type="HAMAP" id="MF_02019">
    <property type="entry name" value="MurF"/>
    <property type="match status" value="1"/>
</dbReference>
<comment type="catalytic activity">
    <reaction evidence="10">
        <text>D-alanyl-D-alanine + UDP-N-acetyl-alpha-D-muramoyl-L-alanyl-gamma-D-glutamyl-meso-2,6-diaminopimelate + ATP = UDP-N-acetyl-alpha-D-muramoyl-L-alanyl-gamma-D-glutamyl-meso-2,6-diaminopimeloyl-D-alanyl-D-alanine + ADP + phosphate + H(+)</text>
        <dbReference type="Rhea" id="RHEA:28374"/>
        <dbReference type="ChEBI" id="CHEBI:15378"/>
        <dbReference type="ChEBI" id="CHEBI:30616"/>
        <dbReference type="ChEBI" id="CHEBI:43474"/>
        <dbReference type="ChEBI" id="CHEBI:57822"/>
        <dbReference type="ChEBI" id="CHEBI:61386"/>
        <dbReference type="ChEBI" id="CHEBI:83905"/>
        <dbReference type="ChEBI" id="CHEBI:456216"/>
        <dbReference type="EC" id="6.3.2.10"/>
    </reaction>
</comment>
<keyword evidence="1 10" id="KW-0963">Cytoplasm</keyword>
<dbReference type="InterPro" id="IPR000713">
    <property type="entry name" value="Mur_ligase_N"/>
</dbReference>
<dbReference type="Gene3D" id="3.90.190.20">
    <property type="entry name" value="Mur ligase, C-terminal domain"/>
    <property type="match status" value="1"/>
</dbReference>
<dbReference type="InterPro" id="IPR013221">
    <property type="entry name" value="Mur_ligase_cen"/>
</dbReference>
<dbReference type="EMBL" id="LSLH01000001">
    <property type="protein sequence ID" value="RFD75181.1"/>
    <property type="molecule type" value="Genomic_DNA"/>
</dbReference>
<comment type="similarity">
    <text evidence="10">Belongs to the MurCDEF family. MurF subfamily.</text>
</comment>
<organism evidence="14 15">
    <name type="scientific">Gardnerella vaginalis</name>
    <dbReference type="NCBI Taxonomy" id="2702"/>
    <lineage>
        <taxon>Bacteria</taxon>
        <taxon>Bacillati</taxon>
        <taxon>Actinomycetota</taxon>
        <taxon>Actinomycetes</taxon>
        <taxon>Bifidobacteriales</taxon>
        <taxon>Bifidobacteriaceae</taxon>
        <taxon>Gardnerella</taxon>
    </lineage>
</organism>
<keyword evidence="6 10" id="KW-0133">Cell shape</keyword>
<feature type="domain" description="Mur ligase C-terminal" evidence="12">
    <location>
        <begin position="376"/>
        <end position="527"/>
    </location>
</feature>
<feature type="domain" description="Mur ligase N-terminal catalytic" evidence="11">
    <location>
        <begin position="54"/>
        <end position="116"/>
    </location>
</feature>
<evidence type="ECO:0000313" key="15">
    <source>
        <dbReference type="Proteomes" id="UP000258888"/>
    </source>
</evidence>
<keyword evidence="15" id="KW-1185">Reference proteome</keyword>
<comment type="function">
    <text evidence="10">Involved in cell wall formation. Catalyzes the final step in the synthesis of UDP-N-acetylmuramoyl-pentapeptide, the precursor of murein.</text>
</comment>
<dbReference type="Pfam" id="PF02875">
    <property type="entry name" value="Mur_ligase_C"/>
    <property type="match status" value="1"/>
</dbReference>
<dbReference type="GO" id="GO:0005524">
    <property type="term" value="F:ATP binding"/>
    <property type="evidence" value="ECO:0007669"/>
    <property type="project" value="UniProtKB-UniRule"/>
</dbReference>
<accession>A0A3E1IQA5</accession>
<feature type="binding site" evidence="10">
    <location>
        <begin position="142"/>
        <end position="148"/>
    </location>
    <ligand>
        <name>ATP</name>
        <dbReference type="ChEBI" id="CHEBI:30616"/>
    </ligand>
</feature>
<dbReference type="InterPro" id="IPR035911">
    <property type="entry name" value="MurE/MurF_N"/>
</dbReference>
<keyword evidence="9 10" id="KW-0961">Cell wall biogenesis/degradation</keyword>
<evidence type="ECO:0000259" key="13">
    <source>
        <dbReference type="Pfam" id="PF08245"/>
    </source>
</evidence>
<dbReference type="RefSeq" id="WP_116794211.1">
    <property type="nucleotide sequence ID" value="NZ_LSLH01000001.1"/>
</dbReference>
<comment type="caution">
    <text evidence="14">The sequence shown here is derived from an EMBL/GenBank/DDBJ whole genome shotgun (WGS) entry which is preliminary data.</text>
</comment>
<name>A0A3E1IQA5_GARVA</name>
<dbReference type="SUPFAM" id="SSF53244">
    <property type="entry name" value="MurD-like peptide ligases, peptide-binding domain"/>
    <property type="match status" value="1"/>
</dbReference>
<dbReference type="SUPFAM" id="SSF63418">
    <property type="entry name" value="MurE/MurF N-terminal domain"/>
    <property type="match status" value="1"/>
</dbReference>
<sequence length="544" mass="58642">MSCDQNHEAISEAKTQNSMMPMSVFEIASAVNGTVHVSNQNNSSNTKQENITATSVFTDSREVREGSVFVAIAGEHVDGHDYVENAEKSGAVLAIVEHFVKDVYITQIVVKNSVEALGLLAKHNLQRRRELQQPFTIVGITGSVGKTTTKDMLKSLLSTLGETVAPVGSFNNEIGLPLTSLKVGPSTRFLVAEMGANHVGEIANLTKIAPPDIAVVLKVGVAHLGEFGSVERIAQAKSEIVQGLVPHGIAVLNADDFRVFAMSNLADKDHVRYFGRNLKNGLLESAPKSEYQLCASCVELDSFGKPTFTLSEYEKSSEKSSEDSSECMNKTQVHLAIQGEHNVMNALAAANVARYFGMPLENIADVLGKVSHISPHRMQLSTVSYDGKEFTLIDDSFNANPDSMKAGLDGLCAYESKDNAKKSNVFRIAVLGSMLELGKKECELHENIGSYAAKSNVDAVIAVGSKTDSDLDNLAQCIVDGARNSWENKKLSANDAVHLAHSSYEANELVWKIVADHPSSVVLLKGSHASGLSVLAERWASINK</sequence>
<evidence type="ECO:0000256" key="8">
    <source>
        <dbReference type="ARBA" id="ARBA00023306"/>
    </source>
</evidence>
<keyword evidence="4 10" id="KW-0547">Nucleotide-binding</keyword>
<dbReference type="InterPro" id="IPR051046">
    <property type="entry name" value="MurCDEF_CellWall_CoF430Synth"/>
</dbReference>
<keyword evidence="2 10" id="KW-0436">Ligase</keyword>
<comment type="subcellular location">
    <subcellularLocation>
        <location evidence="10">Cytoplasm</location>
    </subcellularLocation>
</comment>
<reference evidence="14 15" key="1">
    <citation type="submission" date="2016-02" db="EMBL/GenBank/DDBJ databases">
        <title>Gardnerella vaginalis Subgroups Defined by cpn60 Sequencing and Sialidase Activity in Isolates from Canada, Belgium and Kenya.</title>
        <authorList>
            <person name="Schellenberg J."/>
            <person name="Paramel Jayaprakash T."/>
            <person name="Withana Gamage N."/>
            <person name="Patterson M.H."/>
            <person name="Vaneechoutte M."/>
            <person name="Hill J.E."/>
        </authorList>
    </citation>
    <scope>NUCLEOTIDE SEQUENCE [LARGE SCALE GENOMIC DNA]</scope>
    <source>
        <strain evidence="14 15">N160</strain>
    </source>
</reference>
<dbReference type="GO" id="GO:0005737">
    <property type="term" value="C:cytoplasm"/>
    <property type="evidence" value="ECO:0007669"/>
    <property type="project" value="UniProtKB-SubCell"/>
</dbReference>
<dbReference type="Gene3D" id="3.40.1190.10">
    <property type="entry name" value="Mur-like, catalytic domain"/>
    <property type="match status" value="1"/>
</dbReference>
<dbReference type="GO" id="GO:0051301">
    <property type="term" value="P:cell division"/>
    <property type="evidence" value="ECO:0007669"/>
    <property type="project" value="UniProtKB-KW"/>
</dbReference>
<keyword evidence="5 10" id="KW-0067">ATP-binding</keyword>
<keyword evidence="8 10" id="KW-0131">Cell cycle</keyword>
<dbReference type="InterPro" id="IPR036565">
    <property type="entry name" value="Mur-like_cat_sf"/>
</dbReference>